<evidence type="ECO:0000313" key="5">
    <source>
        <dbReference type="Proteomes" id="UP001420932"/>
    </source>
</evidence>
<accession>A0AAP0L633</accession>
<feature type="compositionally biased region" description="Basic and acidic residues" evidence="3">
    <location>
        <begin position="90"/>
        <end position="103"/>
    </location>
</feature>
<evidence type="ECO:0008006" key="6">
    <source>
        <dbReference type="Google" id="ProtNLM"/>
    </source>
</evidence>
<sequence length="499" mass="57224">MRIHSCYSKHQSTLEFNSHFKRPVSIAAAIRRPKSSTTPRRKPPKNLRYPRRAKVPSDPRANLVIKKKINDKEPSGIVDDDEEEEENDNDNAKDESIGGKELEWSPDEIEAISSLFQGRIPQKPGNLYRERPLPLPLPHKLRPLKLPTPKRHVRMGNREMVSSRSSVCTQVYKNPEFLVNLAREIQSLPPEKGVSQVLNKWVNFLRKGSLSLTIRELGHMGIPERALETFCWAKNHSHLFPDDRILASTVEILARTRGLKMPPELEKLASSASRTVIEAMVRGFIRGGSLNHALKLLRIAKNANRSLDPSVYAKMILEFGKNPDKSNLALSLLADLGEREELNLSQQDCTAVMKACVRLGQFEMVENLFTWFVESGRHPSIVMYTTLIHSRYSDQKYREAMAVVWEMEKLNCLFDLPAYRVVIKLFVALNDLSRAFKYFSRLKEAGLIPTYDIYRDLIKIHATFGRLAKCKDIVKELQMSGFRLDKKTESLVFDYRNRS</sequence>
<dbReference type="PANTHER" id="PTHR47930:SF2">
    <property type="entry name" value="PENTATRICOPEPTIDE REPEAT PROTEIN (AFU_ORTHOLOGUE AFUA_8G04250)"/>
    <property type="match status" value="1"/>
</dbReference>
<feature type="repeat" description="PPR" evidence="2">
    <location>
        <begin position="415"/>
        <end position="449"/>
    </location>
</feature>
<keyword evidence="1" id="KW-0677">Repeat</keyword>
<proteinExistence type="predicted"/>
<feature type="compositionally biased region" description="Basic residues" evidence="3">
    <location>
        <begin position="32"/>
        <end position="54"/>
    </location>
</feature>
<evidence type="ECO:0000313" key="4">
    <source>
        <dbReference type="EMBL" id="KAK9164720.1"/>
    </source>
</evidence>
<name>A0AAP0L633_9MAGN</name>
<dbReference type="Proteomes" id="UP001420932">
    <property type="component" value="Unassembled WGS sequence"/>
</dbReference>
<evidence type="ECO:0000256" key="2">
    <source>
        <dbReference type="PROSITE-ProRule" id="PRU00708"/>
    </source>
</evidence>
<dbReference type="EMBL" id="JBBNAF010000002">
    <property type="protein sequence ID" value="KAK9164720.1"/>
    <property type="molecule type" value="Genomic_DNA"/>
</dbReference>
<dbReference type="PROSITE" id="PS51375">
    <property type="entry name" value="PPR"/>
    <property type="match status" value="1"/>
</dbReference>
<keyword evidence="5" id="KW-1185">Reference proteome</keyword>
<organism evidence="4 5">
    <name type="scientific">Stephania yunnanensis</name>
    <dbReference type="NCBI Taxonomy" id="152371"/>
    <lineage>
        <taxon>Eukaryota</taxon>
        <taxon>Viridiplantae</taxon>
        <taxon>Streptophyta</taxon>
        <taxon>Embryophyta</taxon>
        <taxon>Tracheophyta</taxon>
        <taxon>Spermatophyta</taxon>
        <taxon>Magnoliopsida</taxon>
        <taxon>Ranunculales</taxon>
        <taxon>Menispermaceae</taxon>
        <taxon>Menispermoideae</taxon>
        <taxon>Cissampelideae</taxon>
        <taxon>Stephania</taxon>
    </lineage>
</organism>
<evidence type="ECO:0000256" key="3">
    <source>
        <dbReference type="SAM" id="MobiDB-lite"/>
    </source>
</evidence>
<evidence type="ECO:0000256" key="1">
    <source>
        <dbReference type="ARBA" id="ARBA00022737"/>
    </source>
</evidence>
<gene>
    <name evidence="4" type="ORF">Syun_005622</name>
</gene>
<dbReference type="InterPro" id="IPR011990">
    <property type="entry name" value="TPR-like_helical_dom_sf"/>
</dbReference>
<dbReference type="InterPro" id="IPR002885">
    <property type="entry name" value="PPR_rpt"/>
</dbReference>
<reference evidence="4 5" key="1">
    <citation type="submission" date="2024-01" db="EMBL/GenBank/DDBJ databases">
        <title>Genome assemblies of Stephania.</title>
        <authorList>
            <person name="Yang L."/>
        </authorList>
    </citation>
    <scope>NUCLEOTIDE SEQUENCE [LARGE SCALE GENOMIC DNA]</scope>
    <source>
        <strain evidence="4">YNDBR</strain>
        <tissue evidence="4">Leaf</tissue>
    </source>
</reference>
<dbReference type="AlphaFoldDB" id="A0AAP0L633"/>
<dbReference type="Pfam" id="PF13812">
    <property type="entry name" value="PPR_3"/>
    <property type="match status" value="1"/>
</dbReference>
<dbReference type="PANTHER" id="PTHR47930">
    <property type="entry name" value="YALI0C12947P"/>
    <property type="match status" value="1"/>
</dbReference>
<protein>
    <recommendedName>
        <fullName evidence="6">Pentatricopeptide repeat-containing protein</fullName>
    </recommendedName>
</protein>
<feature type="region of interest" description="Disordered" evidence="3">
    <location>
        <begin position="32"/>
        <end position="103"/>
    </location>
</feature>
<dbReference type="Gene3D" id="1.25.40.10">
    <property type="entry name" value="Tetratricopeptide repeat domain"/>
    <property type="match status" value="2"/>
</dbReference>
<feature type="compositionally biased region" description="Acidic residues" evidence="3">
    <location>
        <begin position="78"/>
        <end position="89"/>
    </location>
</feature>
<dbReference type="Pfam" id="PF01535">
    <property type="entry name" value="PPR"/>
    <property type="match status" value="1"/>
</dbReference>
<comment type="caution">
    <text evidence="4">The sequence shown here is derived from an EMBL/GenBank/DDBJ whole genome shotgun (WGS) entry which is preliminary data.</text>
</comment>